<dbReference type="PANTHER" id="PTHR39426">
    <property type="entry name" value="HOMOLOGY TO DEATH-ON-CURING PROTEIN OF PHAGE P1"/>
    <property type="match status" value="1"/>
</dbReference>
<keyword evidence="3" id="KW-1185">Reference proteome</keyword>
<dbReference type="AlphaFoldDB" id="A0A428U636"/>
<feature type="domain" description="Fido" evidence="1">
    <location>
        <begin position="9"/>
        <end position="130"/>
    </location>
</feature>
<evidence type="ECO:0000313" key="2">
    <source>
        <dbReference type="EMBL" id="RSM09762.1"/>
    </source>
</evidence>
<dbReference type="InterPro" id="IPR053737">
    <property type="entry name" value="Type_II_TA_Toxin"/>
</dbReference>
<dbReference type="NCBIfam" id="TIGR01550">
    <property type="entry name" value="DOC_P1"/>
    <property type="match status" value="1"/>
</dbReference>
<organism evidence="2 3">
    <name type="scientific">Fusarium ambrosium</name>
    <dbReference type="NCBI Taxonomy" id="131363"/>
    <lineage>
        <taxon>Eukaryota</taxon>
        <taxon>Fungi</taxon>
        <taxon>Dikarya</taxon>
        <taxon>Ascomycota</taxon>
        <taxon>Pezizomycotina</taxon>
        <taxon>Sordariomycetes</taxon>
        <taxon>Hypocreomycetidae</taxon>
        <taxon>Hypocreales</taxon>
        <taxon>Nectriaceae</taxon>
        <taxon>Fusarium</taxon>
        <taxon>Fusarium solani species complex</taxon>
    </lineage>
</organism>
<dbReference type="PANTHER" id="PTHR39426:SF1">
    <property type="entry name" value="HOMOLOGY TO DEATH-ON-CURING PROTEIN OF PHAGE P1"/>
    <property type="match status" value="1"/>
</dbReference>
<reference evidence="2 3" key="1">
    <citation type="submission" date="2017-06" db="EMBL/GenBank/DDBJ databases">
        <title>Cmopartive genomic analysis of Ambrosia Fusariam Clade fungi.</title>
        <authorList>
            <person name="Stajich J.E."/>
            <person name="Carrillo J."/>
            <person name="Kijimoto T."/>
            <person name="Eskalen A."/>
            <person name="O'Donnell K."/>
            <person name="Kasson M."/>
        </authorList>
    </citation>
    <scope>NUCLEOTIDE SEQUENCE [LARGE SCALE GENOMIC DNA]</scope>
    <source>
        <strain evidence="2 3">NRRL 20438</strain>
    </source>
</reference>
<dbReference type="EMBL" id="NIZV01000092">
    <property type="protein sequence ID" value="RSM09762.1"/>
    <property type="molecule type" value="Genomic_DNA"/>
</dbReference>
<dbReference type="PROSITE" id="PS51459">
    <property type="entry name" value="FIDO"/>
    <property type="match status" value="1"/>
</dbReference>
<dbReference type="InterPro" id="IPR006440">
    <property type="entry name" value="Doc"/>
</dbReference>
<dbReference type="Proteomes" id="UP000288429">
    <property type="component" value="Unassembled WGS sequence"/>
</dbReference>
<dbReference type="InterPro" id="IPR036597">
    <property type="entry name" value="Fido-like_dom_sf"/>
</dbReference>
<proteinExistence type="predicted"/>
<dbReference type="Gene3D" id="1.20.120.1870">
    <property type="entry name" value="Fic/DOC protein, Fido domain"/>
    <property type="match status" value="1"/>
</dbReference>
<evidence type="ECO:0000313" key="3">
    <source>
        <dbReference type="Proteomes" id="UP000288429"/>
    </source>
</evidence>
<gene>
    <name evidence="2" type="ORF">CDV31_007502</name>
</gene>
<dbReference type="GO" id="GO:0016301">
    <property type="term" value="F:kinase activity"/>
    <property type="evidence" value="ECO:0007669"/>
    <property type="project" value="InterPro"/>
</dbReference>
<accession>A0A428U636</accession>
<sequence>MSSTAYRFLTTAQVKRLHMRHIAKASPTQPAMLESAVNSPVNHEHYGQKDLFVLAGVLAEKIALDHSYQDGNKRTALFAADMFLKMNGHQLQTKLVGKDKVKFDEELSDAHVFVAMRRWTPEDLGNYYRSISQALGDKSKESEGKLSAS</sequence>
<comment type="caution">
    <text evidence="2">The sequence shown here is derived from an EMBL/GenBank/DDBJ whole genome shotgun (WGS) entry which is preliminary data.</text>
</comment>
<dbReference type="SUPFAM" id="SSF140931">
    <property type="entry name" value="Fic-like"/>
    <property type="match status" value="1"/>
</dbReference>
<name>A0A428U636_9HYPO</name>
<dbReference type="Pfam" id="PF02661">
    <property type="entry name" value="Fic"/>
    <property type="match status" value="1"/>
</dbReference>
<evidence type="ECO:0000259" key="1">
    <source>
        <dbReference type="PROSITE" id="PS51459"/>
    </source>
</evidence>
<protein>
    <recommendedName>
        <fullName evidence="1">Fido domain-containing protein</fullName>
    </recommendedName>
</protein>
<dbReference type="InterPro" id="IPR003812">
    <property type="entry name" value="Fido"/>
</dbReference>